<reference evidence="4" key="1">
    <citation type="journal article" date="2017" name="Genome Biol.">
        <title>Comparative genomics reveals high biological diversity and specific adaptations in the industrially and medically important fungal genus Aspergillus.</title>
        <authorList>
            <person name="de Vries R.P."/>
            <person name="Riley R."/>
            <person name="Wiebenga A."/>
            <person name="Aguilar-Osorio G."/>
            <person name="Amillis S."/>
            <person name="Uchima C.A."/>
            <person name="Anderluh G."/>
            <person name="Asadollahi M."/>
            <person name="Askin M."/>
            <person name="Barry K."/>
            <person name="Battaglia E."/>
            <person name="Bayram O."/>
            <person name="Benocci T."/>
            <person name="Braus-Stromeyer S.A."/>
            <person name="Caldana C."/>
            <person name="Canovas D."/>
            <person name="Cerqueira G.C."/>
            <person name="Chen F."/>
            <person name="Chen W."/>
            <person name="Choi C."/>
            <person name="Clum A."/>
            <person name="Dos Santos R.A."/>
            <person name="Damasio A.R."/>
            <person name="Diallinas G."/>
            <person name="Emri T."/>
            <person name="Fekete E."/>
            <person name="Flipphi M."/>
            <person name="Freyberg S."/>
            <person name="Gallo A."/>
            <person name="Gournas C."/>
            <person name="Habgood R."/>
            <person name="Hainaut M."/>
            <person name="Harispe M.L."/>
            <person name="Henrissat B."/>
            <person name="Hilden K.S."/>
            <person name="Hope R."/>
            <person name="Hossain A."/>
            <person name="Karabika E."/>
            <person name="Karaffa L."/>
            <person name="Karanyi Z."/>
            <person name="Krasevec N."/>
            <person name="Kuo A."/>
            <person name="Kusch H."/>
            <person name="LaButti K."/>
            <person name="Lagendijk E.L."/>
            <person name="Lapidus A."/>
            <person name="Levasseur A."/>
            <person name="Lindquist E."/>
            <person name="Lipzen A."/>
            <person name="Logrieco A.F."/>
            <person name="MacCabe A."/>
            <person name="Maekelae M.R."/>
            <person name="Malavazi I."/>
            <person name="Melin P."/>
            <person name="Meyer V."/>
            <person name="Mielnichuk N."/>
            <person name="Miskei M."/>
            <person name="Molnar A.P."/>
            <person name="Mule G."/>
            <person name="Ngan C.Y."/>
            <person name="Orejas M."/>
            <person name="Orosz E."/>
            <person name="Ouedraogo J.P."/>
            <person name="Overkamp K.M."/>
            <person name="Park H.-S."/>
            <person name="Perrone G."/>
            <person name="Piumi F."/>
            <person name="Punt P.J."/>
            <person name="Ram A.F."/>
            <person name="Ramon A."/>
            <person name="Rauscher S."/>
            <person name="Record E."/>
            <person name="Riano-Pachon D.M."/>
            <person name="Robert V."/>
            <person name="Roehrig J."/>
            <person name="Ruller R."/>
            <person name="Salamov A."/>
            <person name="Salih N.S."/>
            <person name="Samson R.A."/>
            <person name="Sandor E."/>
            <person name="Sanguinetti M."/>
            <person name="Schuetze T."/>
            <person name="Sepcic K."/>
            <person name="Shelest E."/>
            <person name="Sherlock G."/>
            <person name="Sophianopoulou V."/>
            <person name="Squina F.M."/>
            <person name="Sun H."/>
            <person name="Susca A."/>
            <person name="Todd R.B."/>
            <person name="Tsang A."/>
            <person name="Unkles S.E."/>
            <person name="van de Wiele N."/>
            <person name="van Rossen-Uffink D."/>
            <person name="Oliveira J.V."/>
            <person name="Vesth T.C."/>
            <person name="Visser J."/>
            <person name="Yu J.-H."/>
            <person name="Zhou M."/>
            <person name="Andersen M.R."/>
            <person name="Archer D.B."/>
            <person name="Baker S.E."/>
            <person name="Benoit I."/>
            <person name="Brakhage A.A."/>
            <person name="Braus G.H."/>
            <person name="Fischer R."/>
            <person name="Frisvad J.C."/>
            <person name="Goldman G.H."/>
            <person name="Houbraken J."/>
            <person name="Oakley B."/>
            <person name="Pocsi I."/>
            <person name="Scazzocchio C."/>
            <person name="Seiboth B."/>
            <person name="vanKuyk P.A."/>
            <person name="Wortman J."/>
            <person name="Dyer P.S."/>
            <person name="Grigoriev I.V."/>
        </authorList>
    </citation>
    <scope>NUCLEOTIDE SEQUENCE [LARGE SCALE GENOMIC DNA]</scope>
    <source>
        <strain evidence="4">DTO 134E9</strain>
    </source>
</reference>
<dbReference type="InterPro" id="IPR052701">
    <property type="entry name" value="GAG_Ulvan_Degrading_Sulfatases"/>
</dbReference>
<keyword evidence="1" id="KW-0812">Transmembrane</keyword>
<evidence type="ECO:0000256" key="1">
    <source>
        <dbReference type="SAM" id="Phobius"/>
    </source>
</evidence>
<keyword evidence="1" id="KW-1133">Transmembrane helix</keyword>
<dbReference type="OrthoDB" id="103349at2759"/>
<keyword evidence="4" id="KW-1185">Reference proteome</keyword>
<organism evidence="3 4">
    <name type="scientific">Aspergillus wentii DTO 134E9</name>
    <dbReference type="NCBI Taxonomy" id="1073089"/>
    <lineage>
        <taxon>Eukaryota</taxon>
        <taxon>Fungi</taxon>
        <taxon>Dikarya</taxon>
        <taxon>Ascomycota</taxon>
        <taxon>Pezizomycotina</taxon>
        <taxon>Eurotiomycetes</taxon>
        <taxon>Eurotiomycetidae</taxon>
        <taxon>Eurotiales</taxon>
        <taxon>Aspergillaceae</taxon>
        <taxon>Aspergillus</taxon>
        <taxon>Aspergillus subgen. Cremei</taxon>
    </lineage>
</organism>
<dbReference type="RefSeq" id="XP_040692344.1">
    <property type="nucleotide sequence ID" value="XM_040829563.1"/>
</dbReference>
<feature type="transmembrane region" description="Helical" evidence="1">
    <location>
        <begin position="95"/>
        <end position="120"/>
    </location>
</feature>
<dbReference type="SUPFAM" id="SSF53649">
    <property type="entry name" value="Alkaline phosphatase-like"/>
    <property type="match status" value="1"/>
</dbReference>
<dbReference type="InterPro" id="IPR017850">
    <property type="entry name" value="Alkaline_phosphatase_core_sf"/>
</dbReference>
<dbReference type="VEuPathDB" id="FungiDB:ASPWEDRAFT_149131"/>
<feature type="transmembrane region" description="Helical" evidence="1">
    <location>
        <begin position="140"/>
        <end position="160"/>
    </location>
</feature>
<sequence>MKVGAVRGLKDFLVRLVRSPGLYFDAGWSTRRYWFSLGFIAVICAKVLHIYSHLNSLSVGRFLLWGSTFFLPDVLFIFILRALTRNFSRRWVRGLAALVVVPLSIGTSCMAAANTSFYIFTGAEIHWRQVHSFHRDAAAIKYLLTGLTGLIIVELIYIVASYFATPYLYNGVGEVLRVLSSSAASVCCFWRRKKDLPDPKVYEEVALDDYDDDKSDTDSTLLLGAPPKPNQESSHSLLKRLLILLPTTVILVLRCFRPPNPAYGFLSETLVATPFSGDGKGHHHRHTLLHIEGLHGDYSWLGNRTALSPPPKFDWLPADLDGFRDWGTSPKNKDPYVHYSPEKDPLHISNLEEEVIEPFRDALHSGKAKIKHVILLKLESTRDDVFPLRKGSYMHDRVKETWGSKIPNEVVKRLAKLSRNSERLTGTPSGYNKDPPTPYGGLHATNSFTAGTFTLKSLTATICGANPLVVDFNREYQHHIYQPCMPHILGALNAQANDTTRTSNFTSWPWQSAFMQAVTDEYDNQVYLTPAHGYNMDMYVNVPKIDADRGRNASAPEEADFWGWPDTYLGKYVRDAINKAEKNKERLFLTHLTGLTHVPWHMPNDEFEDFVKTGWSSRNDKLNRYLNTISFIDGWIGDIFDILKETGVADETLVVMTGDHGISLPEDGGITPYDNPHVSNFHVPLVFSHPHLPHVELNSSVTSLQILPTILDLLRESDSLSNDALAAINNLIPMYEGQSMIRPIIKEKEGLKNWQFTVMNTGGTWLSLRSADKPYRLVIPLVPDVEWRFSNLEKDPKEWNTVMSFDVYGLLDMVAWREGHEAVQWINDAAHVTEWWVSENWRRYEYAP</sequence>
<feature type="transmembrane region" description="Helical" evidence="1">
    <location>
        <begin position="63"/>
        <end position="83"/>
    </location>
</feature>
<dbReference type="EMBL" id="KV878210">
    <property type="protein sequence ID" value="OJJ38668.1"/>
    <property type="molecule type" value="Genomic_DNA"/>
</dbReference>
<protein>
    <recommendedName>
        <fullName evidence="2">Sulfatase N-terminal domain-containing protein</fullName>
    </recommendedName>
</protein>
<proteinExistence type="predicted"/>
<dbReference type="PANTHER" id="PTHR43751">
    <property type="entry name" value="SULFATASE"/>
    <property type="match status" value="1"/>
</dbReference>
<dbReference type="Gene3D" id="3.40.720.10">
    <property type="entry name" value="Alkaline Phosphatase, subunit A"/>
    <property type="match status" value="1"/>
</dbReference>
<name>A0A1L9RUX3_ASPWE</name>
<evidence type="ECO:0000313" key="3">
    <source>
        <dbReference type="EMBL" id="OJJ38668.1"/>
    </source>
</evidence>
<feature type="domain" description="Sulfatase N-terminal" evidence="2">
    <location>
        <begin position="440"/>
        <end position="714"/>
    </location>
</feature>
<evidence type="ECO:0000313" key="4">
    <source>
        <dbReference type="Proteomes" id="UP000184383"/>
    </source>
</evidence>
<dbReference type="InterPro" id="IPR000917">
    <property type="entry name" value="Sulfatase_N"/>
</dbReference>
<evidence type="ECO:0000259" key="2">
    <source>
        <dbReference type="Pfam" id="PF00884"/>
    </source>
</evidence>
<dbReference type="PANTHER" id="PTHR43751:SF3">
    <property type="entry name" value="SULFATASE N-TERMINAL DOMAIN-CONTAINING PROTEIN"/>
    <property type="match status" value="1"/>
</dbReference>
<dbReference type="GeneID" id="63745411"/>
<dbReference type="Proteomes" id="UP000184383">
    <property type="component" value="Unassembled WGS sequence"/>
</dbReference>
<dbReference type="AlphaFoldDB" id="A0A1L9RUX3"/>
<dbReference type="STRING" id="1073089.A0A1L9RUX3"/>
<dbReference type="Pfam" id="PF00884">
    <property type="entry name" value="Sulfatase"/>
    <property type="match status" value="1"/>
</dbReference>
<gene>
    <name evidence="3" type="ORF">ASPWEDRAFT_149131</name>
</gene>
<feature type="transmembrane region" description="Helical" evidence="1">
    <location>
        <begin position="33"/>
        <end position="51"/>
    </location>
</feature>
<keyword evidence="1" id="KW-0472">Membrane</keyword>
<accession>A0A1L9RUX3</accession>